<dbReference type="AlphaFoldDB" id="A0A151LZ61"/>
<organism evidence="3 4">
    <name type="scientific">Alligator mississippiensis</name>
    <name type="common">American alligator</name>
    <dbReference type="NCBI Taxonomy" id="8496"/>
    <lineage>
        <taxon>Eukaryota</taxon>
        <taxon>Metazoa</taxon>
        <taxon>Chordata</taxon>
        <taxon>Craniata</taxon>
        <taxon>Vertebrata</taxon>
        <taxon>Euteleostomi</taxon>
        <taxon>Archelosauria</taxon>
        <taxon>Archosauria</taxon>
        <taxon>Crocodylia</taxon>
        <taxon>Alligatoridae</taxon>
        <taxon>Alligatorinae</taxon>
        <taxon>Alligator</taxon>
    </lineage>
</organism>
<protein>
    <submittedName>
        <fullName evidence="3">Uncharacterized protein</fullName>
    </submittedName>
</protein>
<reference evidence="3 4" key="1">
    <citation type="journal article" date="2012" name="Genome Biol.">
        <title>Sequencing three crocodilian genomes to illuminate the evolution of archosaurs and amniotes.</title>
        <authorList>
            <person name="St John J.A."/>
            <person name="Braun E.L."/>
            <person name="Isberg S.R."/>
            <person name="Miles L.G."/>
            <person name="Chong A.Y."/>
            <person name="Gongora J."/>
            <person name="Dalzell P."/>
            <person name="Moran C."/>
            <person name="Bed'hom B."/>
            <person name="Abzhanov A."/>
            <person name="Burgess S.C."/>
            <person name="Cooksey A.M."/>
            <person name="Castoe T.A."/>
            <person name="Crawford N.G."/>
            <person name="Densmore L.D."/>
            <person name="Drew J.C."/>
            <person name="Edwards S.V."/>
            <person name="Faircloth B.C."/>
            <person name="Fujita M.K."/>
            <person name="Greenwold M.J."/>
            <person name="Hoffmann F.G."/>
            <person name="Howard J.M."/>
            <person name="Iguchi T."/>
            <person name="Janes D.E."/>
            <person name="Khan S.Y."/>
            <person name="Kohno S."/>
            <person name="de Koning A.J."/>
            <person name="Lance S.L."/>
            <person name="McCarthy F.M."/>
            <person name="McCormack J.E."/>
            <person name="Merchant M.E."/>
            <person name="Peterson D.G."/>
            <person name="Pollock D.D."/>
            <person name="Pourmand N."/>
            <person name="Raney B.J."/>
            <person name="Roessler K.A."/>
            <person name="Sanford J.R."/>
            <person name="Sawyer R.H."/>
            <person name="Schmidt C.J."/>
            <person name="Triplett E.W."/>
            <person name="Tuberville T.D."/>
            <person name="Venegas-Anaya M."/>
            <person name="Howard J.T."/>
            <person name="Jarvis E.D."/>
            <person name="Guillette L.J.Jr."/>
            <person name="Glenn T.C."/>
            <person name="Green R.E."/>
            <person name="Ray D.A."/>
        </authorList>
    </citation>
    <scope>NUCLEOTIDE SEQUENCE [LARGE SCALE GENOMIC DNA]</scope>
    <source>
        <strain evidence="3">KSC_2009_1</strain>
    </source>
</reference>
<feature type="region of interest" description="Disordered" evidence="1">
    <location>
        <begin position="52"/>
        <end position="73"/>
    </location>
</feature>
<feature type="compositionally biased region" description="Polar residues" evidence="1">
    <location>
        <begin position="64"/>
        <end position="73"/>
    </location>
</feature>
<name>A0A151LZ61_ALLMI</name>
<evidence type="ECO:0000256" key="2">
    <source>
        <dbReference type="SAM" id="SignalP"/>
    </source>
</evidence>
<evidence type="ECO:0000313" key="4">
    <source>
        <dbReference type="Proteomes" id="UP000050525"/>
    </source>
</evidence>
<sequence>MDRKLFYSFFLFFGSNLTYWCSRTTEELEKQNNNKSYKSRTLHVVKTTLNSNQDDALDSEEENCTQQHEATSDSPVFSSIKVLYTWPFRSSNFHRTALTLILLAY</sequence>
<gene>
    <name evidence="3" type="ORF">Y1Q_0020143</name>
</gene>
<accession>A0A151LZ61</accession>
<feature type="chain" id="PRO_5007584619" evidence="2">
    <location>
        <begin position="21"/>
        <end position="105"/>
    </location>
</feature>
<dbReference type="EMBL" id="AKHW03007000">
    <property type="protein sequence ID" value="KYO17557.1"/>
    <property type="molecule type" value="Genomic_DNA"/>
</dbReference>
<keyword evidence="2" id="KW-0732">Signal</keyword>
<evidence type="ECO:0000313" key="3">
    <source>
        <dbReference type="EMBL" id="KYO17557.1"/>
    </source>
</evidence>
<comment type="caution">
    <text evidence="3">The sequence shown here is derived from an EMBL/GenBank/DDBJ whole genome shotgun (WGS) entry which is preliminary data.</text>
</comment>
<proteinExistence type="predicted"/>
<dbReference type="Proteomes" id="UP000050525">
    <property type="component" value="Unassembled WGS sequence"/>
</dbReference>
<keyword evidence="4" id="KW-1185">Reference proteome</keyword>
<evidence type="ECO:0000256" key="1">
    <source>
        <dbReference type="SAM" id="MobiDB-lite"/>
    </source>
</evidence>
<feature type="signal peptide" evidence="2">
    <location>
        <begin position="1"/>
        <end position="20"/>
    </location>
</feature>